<keyword evidence="3" id="KW-1185">Reference proteome</keyword>
<feature type="region of interest" description="Disordered" evidence="1">
    <location>
        <begin position="238"/>
        <end position="362"/>
    </location>
</feature>
<dbReference type="Proteomes" id="UP001057375">
    <property type="component" value="Unassembled WGS sequence"/>
</dbReference>
<proteinExistence type="predicted"/>
<feature type="non-terminal residue" evidence="2">
    <location>
        <position position="416"/>
    </location>
</feature>
<dbReference type="EMBL" id="BQXS01009960">
    <property type="protein sequence ID" value="GKT32249.1"/>
    <property type="molecule type" value="Genomic_DNA"/>
</dbReference>
<name>A0ABQ5KLP7_9EUKA</name>
<feature type="compositionally biased region" description="Polar residues" evidence="1">
    <location>
        <begin position="131"/>
        <end position="142"/>
    </location>
</feature>
<sequence>MRSTHSTSINLVGNRDFEFESLPPLPPSPVPTHSQRSPKKITDFREHLLSSKVNRDIPHVASIPTSHFSVKSSLYGRSPREPARSTYLSQAYSNSLSSTTRHHPRSKIFLSGIESSSSPSSSVRVRWAEDSPSSPSTLQSTKRNFQKIYSPHGDPKSEPLSNHQNSCFPPISTPILLSENPHPKFAAKIQVIEHPLHRMSYSSDPRHSHVIEAESAKSAGDHKRPIAEDSMTESTWSSFVGIVPGPHDSHSLHSQTLSLSQKTHPDASVQQTKEGAISPSRITRDSEISHPNSNQATSGTSHAPSVGSKKEFFEQEIEPSSPLPSSSPPGFSWEVFAGLKEGKEKKKREKELQKQKELEVQRKEERRQLILREQEEHRRQLEKEYEKHREEAKKRAIEEEKEREKLELKRQREKEE</sequence>
<protein>
    <submittedName>
        <fullName evidence="2">Uncharacterized protein</fullName>
    </submittedName>
</protein>
<evidence type="ECO:0000313" key="3">
    <source>
        <dbReference type="Proteomes" id="UP001057375"/>
    </source>
</evidence>
<reference evidence="2" key="1">
    <citation type="submission" date="2022-03" db="EMBL/GenBank/DDBJ databases">
        <title>Draft genome sequence of Aduncisulcus paluster, a free-living microaerophilic Fornicata.</title>
        <authorList>
            <person name="Yuyama I."/>
            <person name="Kume K."/>
            <person name="Tamura T."/>
            <person name="Inagaki Y."/>
            <person name="Hashimoto T."/>
        </authorList>
    </citation>
    <scope>NUCLEOTIDE SEQUENCE</scope>
    <source>
        <strain evidence="2">NY0171</strain>
    </source>
</reference>
<feature type="region of interest" description="Disordered" evidence="1">
    <location>
        <begin position="374"/>
        <end position="416"/>
    </location>
</feature>
<feature type="compositionally biased region" description="Low complexity" evidence="1">
    <location>
        <begin position="252"/>
        <end position="261"/>
    </location>
</feature>
<feature type="region of interest" description="Disordered" evidence="1">
    <location>
        <begin position="1"/>
        <end position="41"/>
    </location>
</feature>
<feature type="compositionally biased region" description="Polar residues" evidence="1">
    <location>
        <begin position="289"/>
        <end position="303"/>
    </location>
</feature>
<accession>A0ABQ5KLP7</accession>
<organism evidence="2 3">
    <name type="scientific">Aduncisulcus paluster</name>
    <dbReference type="NCBI Taxonomy" id="2918883"/>
    <lineage>
        <taxon>Eukaryota</taxon>
        <taxon>Metamonada</taxon>
        <taxon>Carpediemonas-like organisms</taxon>
        <taxon>Aduncisulcus</taxon>
    </lineage>
</organism>
<feature type="compositionally biased region" description="Polar residues" evidence="1">
    <location>
        <begin position="1"/>
        <end position="11"/>
    </location>
</feature>
<comment type="caution">
    <text evidence="2">The sequence shown here is derived from an EMBL/GenBank/DDBJ whole genome shotgun (WGS) entry which is preliminary data.</text>
</comment>
<evidence type="ECO:0000256" key="1">
    <source>
        <dbReference type="SAM" id="MobiDB-lite"/>
    </source>
</evidence>
<feature type="compositionally biased region" description="Basic and acidic residues" evidence="1">
    <location>
        <begin position="340"/>
        <end position="362"/>
    </location>
</feature>
<feature type="region of interest" description="Disordered" evidence="1">
    <location>
        <begin position="110"/>
        <end position="142"/>
    </location>
</feature>
<evidence type="ECO:0000313" key="2">
    <source>
        <dbReference type="EMBL" id="GKT32249.1"/>
    </source>
</evidence>
<gene>
    <name evidence="2" type="ORF">ADUPG1_006441</name>
</gene>